<sequence>MQTKVLDYRVIVEPENYPNGDKVYNAYCPTLGIADYGDTIEEALSSLKDGIELAVESLAKEKAEIPSDNITDQIVTQTQVQFPIAFA</sequence>
<evidence type="ECO:0000313" key="2">
    <source>
        <dbReference type="Proteomes" id="UP000033995"/>
    </source>
</evidence>
<reference evidence="1 2" key="1">
    <citation type="journal article" date="2015" name="Nature">
        <title>rRNA introns, odd ribosomes, and small enigmatic genomes across a large radiation of phyla.</title>
        <authorList>
            <person name="Brown C.T."/>
            <person name="Hug L.A."/>
            <person name="Thomas B.C."/>
            <person name="Sharon I."/>
            <person name="Castelle C.J."/>
            <person name="Singh A."/>
            <person name="Wilkins M.J."/>
            <person name="Williams K.H."/>
            <person name="Banfield J.F."/>
        </authorList>
    </citation>
    <scope>NUCLEOTIDE SEQUENCE [LARGE SCALE GENOMIC DNA]</scope>
</reference>
<accession>A0A0G0A5G7</accession>
<comment type="caution">
    <text evidence="1">The sequence shown here is derived from an EMBL/GenBank/DDBJ whole genome shotgun (WGS) entry which is preliminary data.</text>
</comment>
<dbReference type="Proteomes" id="UP000033995">
    <property type="component" value="Unassembled WGS sequence"/>
</dbReference>
<dbReference type="InterPro" id="IPR035069">
    <property type="entry name" value="TTHA1013/TTHA0281-like"/>
</dbReference>
<organism evidence="1 2">
    <name type="scientific">Candidatus Woesebacteria bacterium GW2011_GWA2_33_28</name>
    <dbReference type="NCBI Taxonomy" id="1618561"/>
    <lineage>
        <taxon>Bacteria</taxon>
        <taxon>Candidatus Woeseibacteriota</taxon>
    </lineage>
</organism>
<dbReference type="SUPFAM" id="SSF143100">
    <property type="entry name" value="TTHA1013/TTHA0281-like"/>
    <property type="match status" value="1"/>
</dbReference>
<dbReference type="Gene3D" id="3.30.160.250">
    <property type="match status" value="1"/>
</dbReference>
<name>A0A0G0A5G7_9BACT</name>
<gene>
    <name evidence="1" type="ORF">UR38_C0010G0002</name>
</gene>
<protein>
    <recommendedName>
        <fullName evidence="3">HicB-like antitoxin of toxin-antitoxin system domain-containing protein</fullName>
    </recommendedName>
</protein>
<dbReference type="EMBL" id="LBOZ01000010">
    <property type="protein sequence ID" value="KKP46491.1"/>
    <property type="molecule type" value="Genomic_DNA"/>
</dbReference>
<proteinExistence type="predicted"/>
<evidence type="ECO:0008006" key="3">
    <source>
        <dbReference type="Google" id="ProtNLM"/>
    </source>
</evidence>
<dbReference type="AlphaFoldDB" id="A0A0G0A5G7"/>
<evidence type="ECO:0000313" key="1">
    <source>
        <dbReference type="EMBL" id="KKP46491.1"/>
    </source>
</evidence>